<dbReference type="CDD" id="cd06267">
    <property type="entry name" value="PBP1_LacI_sugar_binding-like"/>
    <property type="match status" value="1"/>
</dbReference>
<evidence type="ECO:0000256" key="3">
    <source>
        <dbReference type="ARBA" id="ARBA00023163"/>
    </source>
</evidence>
<keyword evidence="6" id="KW-1185">Reference proteome</keyword>
<dbReference type="RefSeq" id="WP_425345180.1">
    <property type="nucleotide sequence ID" value="NZ_JBGUBD010000004.1"/>
</dbReference>
<dbReference type="PANTHER" id="PTHR30146">
    <property type="entry name" value="LACI-RELATED TRANSCRIPTIONAL REPRESSOR"/>
    <property type="match status" value="1"/>
</dbReference>
<dbReference type="InterPro" id="IPR028082">
    <property type="entry name" value="Peripla_BP_I"/>
</dbReference>
<keyword evidence="1" id="KW-0805">Transcription regulation</keyword>
<dbReference type="Pfam" id="PF00356">
    <property type="entry name" value="LacI"/>
    <property type="match status" value="1"/>
</dbReference>
<dbReference type="Proteomes" id="UP001575105">
    <property type="component" value="Unassembled WGS sequence"/>
</dbReference>
<dbReference type="Gene3D" id="1.10.260.40">
    <property type="entry name" value="lambda repressor-like DNA-binding domains"/>
    <property type="match status" value="1"/>
</dbReference>
<comment type="caution">
    <text evidence="5">The sequence shown here is derived from an EMBL/GenBank/DDBJ whole genome shotgun (WGS) entry which is preliminary data.</text>
</comment>
<accession>A0ABV4U5X4</accession>
<dbReference type="PANTHER" id="PTHR30146:SF138">
    <property type="entry name" value="TRANSCRIPTIONAL REGULATORY PROTEIN"/>
    <property type="match status" value="1"/>
</dbReference>
<dbReference type="SMART" id="SM00354">
    <property type="entry name" value="HTH_LACI"/>
    <property type="match status" value="1"/>
</dbReference>
<reference evidence="5 6" key="1">
    <citation type="submission" date="2024-08" db="EMBL/GenBank/DDBJ databases">
        <title>Whole-genome sequencing of halo(alkali)philic microorganisms from hypersaline lakes.</title>
        <authorList>
            <person name="Sorokin D.Y."/>
            <person name="Merkel A.Y."/>
            <person name="Messina E."/>
            <person name="Yakimov M."/>
        </authorList>
    </citation>
    <scope>NUCLEOTIDE SEQUENCE [LARGE SCALE GENOMIC DNA]</scope>
    <source>
        <strain evidence="5 6">AB-hyl4</strain>
    </source>
</reference>
<feature type="domain" description="HTH lacI-type" evidence="4">
    <location>
        <begin position="20"/>
        <end position="62"/>
    </location>
</feature>
<dbReference type="Pfam" id="PF13377">
    <property type="entry name" value="Peripla_BP_3"/>
    <property type="match status" value="1"/>
</dbReference>
<dbReference type="CDD" id="cd01392">
    <property type="entry name" value="HTH_LacI"/>
    <property type="match status" value="1"/>
</dbReference>
<protein>
    <submittedName>
        <fullName evidence="5">LacI family DNA-binding transcriptional regulator</fullName>
    </submittedName>
</protein>
<dbReference type="Gene3D" id="3.40.50.2300">
    <property type="match status" value="2"/>
</dbReference>
<dbReference type="InterPro" id="IPR000843">
    <property type="entry name" value="HTH_LacI"/>
</dbReference>
<dbReference type="PROSITE" id="PS50932">
    <property type="entry name" value="HTH_LACI_2"/>
    <property type="match status" value="1"/>
</dbReference>
<name>A0ABV4U5X4_9BACT</name>
<sequence>MSSSTKNLSIAGLAKSLSLSVGTVSEALNDNPRVNVRTRKRVVEAALEAGYVPNRQAAALRRQKSRIIGMLLPTLSNPIYIERVASAQRIAYQHGYEISFASSEWRADQEANLSRHFLGLGVDALIIDGAVRKMRDQTDHGVFKPFFDRKIPVLKITHRQRPAAPDTSELFVDVASGICEALEHLLALQHRHIGFVGIRSDPNASNAPQREGIQRAIGQVGDSVQTEFIGPAAQSMGEAYQVVRDRLQQADPFPTAIQAVGDQVAIGVLKALDDHGLRVPEDVSVVGFDNLEVSAFYKPSLTTVSQTHLDLGRKAVETVLDRIENNSQPRKEKVNLELVVRDSTAPAPVNFASQAARQTTL</sequence>
<dbReference type="InterPro" id="IPR046335">
    <property type="entry name" value="LacI/GalR-like_sensor"/>
</dbReference>
<dbReference type="GO" id="GO:0003677">
    <property type="term" value="F:DNA binding"/>
    <property type="evidence" value="ECO:0007669"/>
    <property type="project" value="UniProtKB-KW"/>
</dbReference>
<gene>
    <name evidence="5" type="ORF">ACERK3_08105</name>
</gene>
<dbReference type="InterPro" id="IPR010982">
    <property type="entry name" value="Lambda_DNA-bd_dom_sf"/>
</dbReference>
<keyword evidence="2 5" id="KW-0238">DNA-binding</keyword>
<dbReference type="SUPFAM" id="SSF47413">
    <property type="entry name" value="lambda repressor-like DNA-binding domains"/>
    <property type="match status" value="1"/>
</dbReference>
<evidence type="ECO:0000259" key="4">
    <source>
        <dbReference type="PROSITE" id="PS50932"/>
    </source>
</evidence>
<proteinExistence type="predicted"/>
<keyword evidence="3" id="KW-0804">Transcription</keyword>
<evidence type="ECO:0000256" key="2">
    <source>
        <dbReference type="ARBA" id="ARBA00023125"/>
    </source>
</evidence>
<evidence type="ECO:0000256" key="1">
    <source>
        <dbReference type="ARBA" id="ARBA00023015"/>
    </source>
</evidence>
<evidence type="ECO:0000313" key="6">
    <source>
        <dbReference type="Proteomes" id="UP001575105"/>
    </source>
</evidence>
<evidence type="ECO:0000313" key="5">
    <source>
        <dbReference type="EMBL" id="MFA9478257.1"/>
    </source>
</evidence>
<dbReference type="EMBL" id="JBGUBD010000004">
    <property type="protein sequence ID" value="MFA9478257.1"/>
    <property type="molecule type" value="Genomic_DNA"/>
</dbReference>
<organism evidence="5 6">
    <name type="scientific">Natronomicrosphaera hydrolytica</name>
    <dbReference type="NCBI Taxonomy" id="3242702"/>
    <lineage>
        <taxon>Bacteria</taxon>
        <taxon>Pseudomonadati</taxon>
        <taxon>Planctomycetota</taxon>
        <taxon>Phycisphaerae</taxon>
        <taxon>Phycisphaerales</taxon>
        <taxon>Phycisphaeraceae</taxon>
        <taxon>Natronomicrosphaera</taxon>
    </lineage>
</organism>
<dbReference type="SUPFAM" id="SSF53822">
    <property type="entry name" value="Periplasmic binding protein-like I"/>
    <property type="match status" value="1"/>
</dbReference>